<evidence type="ECO:0000313" key="8">
    <source>
        <dbReference type="Proteomes" id="UP000646827"/>
    </source>
</evidence>
<keyword evidence="4" id="KW-0175">Coiled coil</keyword>
<evidence type="ECO:0000256" key="5">
    <source>
        <dbReference type="SAM" id="MobiDB-lite"/>
    </source>
</evidence>
<name>A0A8H7S9Q5_9FUNG</name>
<dbReference type="Pfam" id="PF02187">
    <property type="entry name" value="GAS2"/>
    <property type="match status" value="1"/>
</dbReference>
<keyword evidence="8" id="KW-1185">Reference proteome</keyword>
<dbReference type="GO" id="GO:0005856">
    <property type="term" value="C:cytoskeleton"/>
    <property type="evidence" value="ECO:0007669"/>
    <property type="project" value="UniProtKB-SubCell"/>
</dbReference>
<dbReference type="EMBL" id="JAEPRB010000028">
    <property type="protein sequence ID" value="KAG2225460.1"/>
    <property type="molecule type" value="Genomic_DNA"/>
</dbReference>
<evidence type="ECO:0000259" key="6">
    <source>
        <dbReference type="PROSITE" id="PS51460"/>
    </source>
</evidence>
<accession>A0A8H7S9Q5</accession>
<dbReference type="SUPFAM" id="SSF143575">
    <property type="entry name" value="GAS2 domain-like"/>
    <property type="match status" value="1"/>
</dbReference>
<comment type="caution">
    <text evidence="7">The sequence shown here is derived from an EMBL/GenBank/DDBJ whole genome shotgun (WGS) entry which is preliminary data.</text>
</comment>
<reference evidence="7 8" key="1">
    <citation type="submission" date="2020-12" db="EMBL/GenBank/DDBJ databases">
        <title>Metabolic potential, ecology and presence of endohyphal bacteria is reflected in genomic diversity of Mucoromycotina.</title>
        <authorList>
            <person name="Muszewska A."/>
            <person name="Okrasinska A."/>
            <person name="Steczkiewicz K."/>
            <person name="Drgas O."/>
            <person name="Orlowska M."/>
            <person name="Perlinska-Lenart U."/>
            <person name="Aleksandrzak-Piekarczyk T."/>
            <person name="Szatraj K."/>
            <person name="Zielenkiewicz U."/>
            <person name="Pilsyk S."/>
            <person name="Malc E."/>
            <person name="Mieczkowski P."/>
            <person name="Kruszewska J.S."/>
            <person name="Biernat P."/>
            <person name="Pawlowska J."/>
        </authorList>
    </citation>
    <scope>NUCLEOTIDE SEQUENCE [LARGE SCALE GENOMIC DNA]</scope>
    <source>
        <strain evidence="7 8">CBS 142.35</strain>
    </source>
</reference>
<dbReference type="SMART" id="SM00243">
    <property type="entry name" value="GAS2"/>
    <property type="match status" value="1"/>
</dbReference>
<evidence type="ECO:0000313" key="7">
    <source>
        <dbReference type="EMBL" id="KAG2225460.1"/>
    </source>
</evidence>
<evidence type="ECO:0000256" key="4">
    <source>
        <dbReference type="SAM" id="Coils"/>
    </source>
</evidence>
<proteinExistence type="predicted"/>
<keyword evidence="3" id="KW-0206">Cytoskeleton</keyword>
<evidence type="ECO:0000256" key="1">
    <source>
        <dbReference type="ARBA" id="ARBA00004245"/>
    </source>
</evidence>
<feature type="region of interest" description="Disordered" evidence="5">
    <location>
        <begin position="1868"/>
        <end position="1888"/>
    </location>
</feature>
<dbReference type="Proteomes" id="UP000646827">
    <property type="component" value="Unassembled WGS sequence"/>
</dbReference>
<protein>
    <recommendedName>
        <fullName evidence="6">GAR domain-containing protein</fullName>
    </recommendedName>
</protein>
<keyword evidence="2" id="KW-0963">Cytoplasm</keyword>
<evidence type="ECO:0000256" key="3">
    <source>
        <dbReference type="ARBA" id="ARBA00023212"/>
    </source>
</evidence>
<feature type="domain" description="GAR" evidence="6">
    <location>
        <begin position="1773"/>
        <end position="1844"/>
    </location>
</feature>
<dbReference type="OrthoDB" id="10017054at2759"/>
<gene>
    <name evidence="7" type="ORF">INT45_010096</name>
</gene>
<dbReference type="InterPro" id="IPR003108">
    <property type="entry name" value="GAR_dom"/>
</dbReference>
<feature type="coiled-coil region" evidence="4">
    <location>
        <begin position="1305"/>
        <end position="1339"/>
    </location>
</feature>
<feature type="compositionally biased region" description="Low complexity" evidence="5">
    <location>
        <begin position="1876"/>
        <end position="1888"/>
    </location>
</feature>
<dbReference type="InterPro" id="IPR036534">
    <property type="entry name" value="GAR_dom_sf"/>
</dbReference>
<organism evidence="7 8">
    <name type="scientific">Circinella minor</name>
    <dbReference type="NCBI Taxonomy" id="1195481"/>
    <lineage>
        <taxon>Eukaryota</taxon>
        <taxon>Fungi</taxon>
        <taxon>Fungi incertae sedis</taxon>
        <taxon>Mucoromycota</taxon>
        <taxon>Mucoromycotina</taxon>
        <taxon>Mucoromycetes</taxon>
        <taxon>Mucorales</taxon>
        <taxon>Lichtheimiaceae</taxon>
        <taxon>Circinella</taxon>
    </lineage>
</organism>
<dbReference type="PROSITE" id="PS51460">
    <property type="entry name" value="GAR"/>
    <property type="match status" value="1"/>
</dbReference>
<sequence>MKLFTTTVLHNVTDLDHRMQHIYSHYNASENNTQEENDDQEKQQYDFLRNCLDRIQAFTQHGEFILHKIGNQTNNTTTTIANSVTALLELDNSSNIQLSDPLRLQLIKPLEKYNQHQYTQRFQQRLQWIKELQQTWIAEYNNVITLIQRRHEKEQDNEKEDDVRAAMNSATLAYQRWSGASPIANTTLYTAMQKQYCEFQKRQDQMTSQKKHVEAFIQYTDDLQEEGRRLLSLVIEEPSSIETFSLAIQSFKDRVYIASERMDARIPYPAHQTLRNGAIQDMVQRKKASLWMLQDDLDNKLRLYQRKHQHQQNTKSIQDDNDLWISVRIEAVQDLFDSAVMPGLTLEDIQQLKKDCRDYRITTLKRKQQSSTKLETLLKQLQNNLDAYEQRIRKSNTAKKLSANIQEKTQRIWSILVPIEEGKFDVENVIPKTFSDEAASLDDTDLLLSEEESDVEYTWIQRQHQDFVSLINYGNALLAQRTTCQSYQSKVKELLTVGTRHCHTLEPTWSNLARSNYNRHHHQHTKLLVYDDFVKQTDTFLLQVNRQNLLPLFPCKNVQANRIAPYIPENTFLGWLSRQCTALTELNSTVSLLVQKCRYLLDIKSSMESCLNNISTCTPNDEVYEEQEKEVKVIRARILNAPGCDAMVEYWDQVSLDALSCFEDQIRKHKQAEQQRMADIAAEGVLTSWQKTVVDFETAVPDDNTHLTYTLVEQLEALYQINKISFEKMRYVFSAAGRPLTTKMHREQQRVTSTLQDINTKYQNQKVMAKYNDLHTAWQQNMDAALQLCDEQEANVTMLIHNNKMLVTQHSNKNKESNDDHALLLLPPTPPPAVATLPKVPDIEDLRHHVAQHSLYHLVGFDQVLASQLTLDKRIHNLNGTTKHAANIHVQCSKIKQIIDDLMYLKNNDDASIMENITKQINNPELYPARGSAPDDIAFNKSIRYKLESLFNDALNQQQIRTETSKQCKTHEASNSIIKEFQKKADDVLTNNPTQKSVDELTLSAHNCIVHINQQFIGINSDDNSNRKYQDSIESILATVQRSWEQQAINVAQKEKQQKNQTVINEYRALYNWLTEQHNSIQITDIDNDPKAVTEQRNILQQLERSGIDALCVLYQNEKKQQEIDSTHVQEMRVLFERAKGDHKDLVAALNYGDELSNKKQLEKSRQSYADGLLSTMRVTMTWAQQNQKFIVTRNTSRQDMDSIEYKASKALYLFKAQAHVYPEYQELQLQYQQTRSSLEEVVCAARLAKPYCDMHIELDEIEASIRLLPTSVLDTMLNDIAHQINEAVMNSSEKLNREQVRSRYDELVKLVDLIKTEKEKEKRQSEEIEAQKEAARQRLAIERAIQAAKKDTLAVGAVVDNDDPSTIHEFYLCGISTLSIHQAQRIKWYNDELNEAVCDLEDSYTCLHRVAQHAKQTQDIMTWIKKWEGQDVTETASTVEKFLEDNVSDEAPSIIKSSVELATAKRRTSVQEAWNTLCVQMKNAEAMAAQRLKEQQEQEQLATVEWLIKRAQTQLSHCRWEVDKKDLVSMPREPEALAIERRVTDLSATTANLLREHYPNNIQTDENEAYRAIVDTSIRQFFDTVQDTQCKIAQALAISEYLMISDDIHMMISIFEESLPKASIRNISKQDLQAIEAQQKYYDEHIEQELETTQEIAVDNPMLNKPYKQLCDRWASVKRHVQSLLRRGRVTRGRLTSLPILPAFNTSTTNNTVITNTTNNTTASSLTSTSNIDNNYNYKPSPLVSASSPLSPRPVNSINNINKKKRLIYEPDPENQLDVEIGRIVNQVPYSVKVEMVPGEVGRYWFGSRLVYCRILKSRMVMLRVGGGWCELSQFMRDHAMLHDANDIHIVSDEQGFIQMNTTRRPSLPPPLYHSSSSSTISTTSTSSSGYYMDGDRYMAVDHYGNHHKLKMKKVDGLLNSSGSRSILIK</sequence>
<dbReference type="Gene3D" id="3.30.920.20">
    <property type="entry name" value="Gas2-like domain"/>
    <property type="match status" value="1"/>
</dbReference>
<evidence type="ECO:0000256" key="2">
    <source>
        <dbReference type="ARBA" id="ARBA00022490"/>
    </source>
</evidence>
<feature type="coiled-coil region" evidence="4">
    <location>
        <begin position="364"/>
        <end position="398"/>
    </location>
</feature>
<dbReference type="GO" id="GO:0008017">
    <property type="term" value="F:microtubule binding"/>
    <property type="evidence" value="ECO:0007669"/>
    <property type="project" value="InterPro"/>
</dbReference>
<comment type="subcellular location">
    <subcellularLocation>
        <location evidence="1">Cytoplasm</location>
        <location evidence="1">Cytoskeleton</location>
    </subcellularLocation>
</comment>